<dbReference type="AlphaFoldDB" id="A0A1I0K283"/>
<dbReference type="Proteomes" id="UP000198508">
    <property type="component" value="Unassembled WGS sequence"/>
</dbReference>
<dbReference type="Pfam" id="PF21095">
    <property type="entry name" value="CarD_C"/>
    <property type="match status" value="1"/>
</dbReference>
<dbReference type="InterPro" id="IPR003711">
    <property type="entry name" value="CarD-like/TRCF_RID"/>
</dbReference>
<dbReference type="InterPro" id="IPR036101">
    <property type="entry name" value="CarD-like/TRCF_RID_sf"/>
</dbReference>
<evidence type="ECO:0000313" key="2">
    <source>
        <dbReference type="EMBL" id="SEU17622.1"/>
    </source>
</evidence>
<sequence length="168" mass="18835">MFKKGAFIFYGTVGVCRVNDISSMDFSGSDRLYYSLTPSFENDTTIYIPVDSDKVLMREIMTKQEAERFVLSWPDIACEPHANYKEQAKAHQQILKSGNCLELGAMIKEITRQSISGKRSGKALSGNQRDVIKIAQKLLYGELSVALDIDPAKVPEYIEKRTEPCASV</sequence>
<dbReference type="SUPFAM" id="SSF141259">
    <property type="entry name" value="CarD-like"/>
    <property type="match status" value="1"/>
</dbReference>
<dbReference type="RefSeq" id="WP_092370902.1">
    <property type="nucleotide sequence ID" value="NZ_CATZMQ010000006.1"/>
</dbReference>
<proteinExistence type="predicted"/>
<dbReference type="GO" id="GO:0009303">
    <property type="term" value="P:rRNA transcription"/>
    <property type="evidence" value="ECO:0007669"/>
    <property type="project" value="TreeGrafter"/>
</dbReference>
<dbReference type="InterPro" id="IPR048792">
    <property type="entry name" value="CarD_C"/>
</dbReference>
<dbReference type="Pfam" id="PF02559">
    <property type="entry name" value="CarD_TRCF_RID"/>
    <property type="match status" value="1"/>
</dbReference>
<dbReference type="PANTHER" id="PTHR38447">
    <property type="entry name" value="TRANSCRIPTION FACTOR YDEB-RELATED"/>
    <property type="match status" value="1"/>
</dbReference>
<dbReference type="SMART" id="SM01058">
    <property type="entry name" value="CarD_TRCF"/>
    <property type="match status" value="1"/>
</dbReference>
<keyword evidence="3" id="KW-1185">Reference proteome</keyword>
<protein>
    <submittedName>
        <fullName evidence="2">Transcriptional regulator, CarD family</fullName>
    </submittedName>
</protein>
<gene>
    <name evidence="2" type="ORF">SAMN05216313_14314</name>
</gene>
<dbReference type="PANTHER" id="PTHR38447:SF1">
    <property type="entry name" value="RNA POLYMERASE-BINDING TRANSCRIPTION FACTOR CARD"/>
    <property type="match status" value="1"/>
</dbReference>
<feature type="domain" description="CarD-like/TRCF RNAP-interacting" evidence="1">
    <location>
        <begin position="1"/>
        <end position="111"/>
    </location>
</feature>
<dbReference type="Gene3D" id="1.20.58.1290">
    <property type="entry name" value="CarD-like, C-terminal domain"/>
    <property type="match status" value="1"/>
</dbReference>
<organism evidence="2 3">
    <name type="scientific">Enterocloster lavalensis</name>
    <dbReference type="NCBI Taxonomy" id="460384"/>
    <lineage>
        <taxon>Bacteria</taxon>
        <taxon>Bacillati</taxon>
        <taxon>Bacillota</taxon>
        <taxon>Clostridia</taxon>
        <taxon>Lachnospirales</taxon>
        <taxon>Lachnospiraceae</taxon>
        <taxon>Enterocloster</taxon>
    </lineage>
</organism>
<dbReference type="Gene3D" id="2.40.10.170">
    <property type="match status" value="1"/>
</dbReference>
<dbReference type="EMBL" id="FOIM01000043">
    <property type="protein sequence ID" value="SEU17622.1"/>
    <property type="molecule type" value="Genomic_DNA"/>
</dbReference>
<dbReference type="GeneID" id="93281188"/>
<dbReference type="STRING" id="460384.SAMN05216313_14314"/>
<dbReference type="InterPro" id="IPR052531">
    <property type="entry name" value="CarD-like_regulator"/>
</dbReference>
<name>A0A1I0K283_9FIRM</name>
<reference evidence="3" key="1">
    <citation type="submission" date="2016-10" db="EMBL/GenBank/DDBJ databases">
        <authorList>
            <person name="Varghese N."/>
            <person name="Submissions S."/>
        </authorList>
    </citation>
    <scope>NUCLEOTIDE SEQUENCE [LARGE SCALE GENOMIC DNA]</scope>
    <source>
        <strain evidence="3">NLAE-zl-G277</strain>
    </source>
</reference>
<dbReference type="InterPro" id="IPR042215">
    <property type="entry name" value="CarD-like_C"/>
</dbReference>
<accession>A0A1I0K283</accession>
<evidence type="ECO:0000313" key="3">
    <source>
        <dbReference type="Proteomes" id="UP000198508"/>
    </source>
</evidence>
<evidence type="ECO:0000259" key="1">
    <source>
        <dbReference type="SMART" id="SM01058"/>
    </source>
</evidence>